<comment type="subcellular location">
    <subcellularLocation>
        <location evidence="1">Nucleus</location>
    </subcellularLocation>
</comment>
<evidence type="ECO:0000256" key="8">
    <source>
        <dbReference type="ARBA" id="ARBA00023043"/>
    </source>
</evidence>
<comment type="similarity">
    <text evidence="2">Belongs to the CAMTA family.</text>
</comment>
<dbReference type="Pfam" id="PF00023">
    <property type="entry name" value="Ank"/>
    <property type="match status" value="1"/>
</dbReference>
<dbReference type="Gene3D" id="1.20.5.190">
    <property type="match status" value="1"/>
</dbReference>
<keyword evidence="5" id="KW-0106">Calcium</keyword>
<dbReference type="InterPro" id="IPR013783">
    <property type="entry name" value="Ig-like_fold"/>
</dbReference>
<keyword evidence="18" id="KW-1185">Reference proteome</keyword>
<dbReference type="SMART" id="SM00015">
    <property type="entry name" value="IQ"/>
    <property type="match status" value="3"/>
</dbReference>
<dbReference type="Proteomes" id="UP001179952">
    <property type="component" value="Unassembled WGS sequence"/>
</dbReference>
<dbReference type="SUPFAM" id="SSF52540">
    <property type="entry name" value="P-loop containing nucleoside triphosphate hydrolases"/>
    <property type="match status" value="1"/>
</dbReference>
<feature type="repeat" description="ANK" evidence="14">
    <location>
        <begin position="635"/>
        <end position="667"/>
    </location>
</feature>
<evidence type="ECO:0000313" key="18">
    <source>
        <dbReference type="Proteomes" id="UP001179952"/>
    </source>
</evidence>
<dbReference type="Pfam" id="PF03859">
    <property type="entry name" value="CG-1"/>
    <property type="match status" value="1"/>
</dbReference>
<dbReference type="PROSITE" id="PS50297">
    <property type="entry name" value="ANK_REP_REGION"/>
    <property type="match status" value="1"/>
</dbReference>
<proteinExistence type="inferred from homology"/>
<keyword evidence="7" id="KW-0805">Transcription regulation</keyword>
<dbReference type="PROSITE" id="PS50096">
    <property type="entry name" value="IQ"/>
    <property type="match status" value="3"/>
</dbReference>
<evidence type="ECO:0000256" key="6">
    <source>
        <dbReference type="ARBA" id="ARBA00022860"/>
    </source>
</evidence>
<evidence type="ECO:0000256" key="11">
    <source>
        <dbReference type="ARBA" id="ARBA00023159"/>
    </source>
</evidence>
<evidence type="ECO:0000313" key="17">
    <source>
        <dbReference type="EMBL" id="KAK1270445.1"/>
    </source>
</evidence>
<sequence>MQSVSDPKIDALLQEAKNRWLKPVEILYILKNHEKDQITEETPLRPPSGSIFLFNKRVLRFFRKDGHNWRKKRDGRTVGEAHERLKVENVDALNCYYAHGEQNPFFQRRIYWVLDPKYEHIALVHYREVSEGRYTNRTVTSSSVGSPSSYNQNASSSSAQIPGTVSRTSELHEPYQSSVSPGSMEEVSSDLFVRNNNVDLLSTNEGAQNIGTSSGVEIHALRRLKEQLSLDDDDPIYFEEKLPPYSNQDEESQDRVTDAYGMKYGVDGTYFQQNSVMPGDSSGTLILKGGTNSIIFTKGRNIFKSIWATRKPEFVAGSDATELPTSTSLLQGYETISENVSDDVGMLNKMNSIDWMGTKELTFDNHAYPSDYNEMWFDHSQTQSPLDADSNLTVAQNQRFKIREISPEWAYSTENSKVIITGNFLCNPSDCAWAVMFGDIEVPVEIFQDGVLRCQAPQHIAGKVTLCITSGNRESCSELRDFEFRVQPRTHPSEYNLLQADVAKSNEELLLLFRLSQMLLCGSDGASVQRKDNIEPENETWSNPKIVDNQWGQIMESLLIGGMSGADALDWLLQEFIKDKLKQWLSSKSHVDNDTGGILSKQEQGVIHMISGLGYDWALTPIISSGVGINFRDANGWTALHWAARFGREKMVAALLAVGASPGLVTDSSPQDLVGKTPASIADAHGFKGLAGYLSEQTLTSHLSSLTLEQSEICKGSADLVAERAVESISERNLQIHAGAMEDQLSLKDSLAAVRNAAQAAARIQSAFRAHSFRKKHQMAAACYDEYGLTEEDIHGLSAAFQRSSRGGCEPNIHKAALSIQKKYRGWKGRKDYLTLRQHVVKIQAHVRGHQVRQKYKLSWTVSVLEKVILRWRRRGVGLRGYRVEPESIDESESDVILKVFRKQKVDAAIDEALSRVLSMVESPDARQQYRRVLESYRKAKAEMSSTNKATSTLGEDRDYMENAEDDLYQFS</sequence>
<dbReference type="SMART" id="SM00248">
    <property type="entry name" value="ANK"/>
    <property type="match status" value="1"/>
</dbReference>
<feature type="compositionally biased region" description="Low complexity" evidence="15">
    <location>
        <begin position="138"/>
        <end position="160"/>
    </location>
</feature>
<evidence type="ECO:0000256" key="2">
    <source>
        <dbReference type="ARBA" id="ARBA00008267"/>
    </source>
</evidence>
<dbReference type="GO" id="GO:0005516">
    <property type="term" value="F:calmodulin binding"/>
    <property type="evidence" value="ECO:0007669"/>
    <property type="project" value="UniProtKB-KW"/>
</dbReference>
<dbReference type="SUPFAM" id="SSF81296">
    <property type="entry name" value="E set domains"/>
    <property type="match status" value="1"/>
</dbReference>
<keyword evidence="6" id="KW-0112">Calmodulin-binding</keyword>
<dbReference type="PROSITE" id="PS51437">
    <property type="entry name" value="CG_1"/>
    <property type="match status" value="1"/>
</dbReference>
<comment type="caution">
    <text evidence="17">The sequence shown here is derived from an EMBL/GenBank/DDBJ whole genome shotgun (WGS) entry which is preliminary data.</text>
</comment>
<evidence type="ECO:0000256" key="15">
    <source>
        <dbReference type="SAM" id="MobiDB-lite"/>
    </source>
</evidence>
<dbReference type="Pfam" id="PF00612">
    <property type="entry name" value="IQ"/>
    <property type="match status" value="2"/>
</dbReference>
<evidence type="ECO:0000256" key="1">
    <source>
        <dbReference type="ARBA" id="ARBA00004123"/>
    </source>
</evidence>
<keyword evidence="4" id="KW-0677">Repeat</keyword>
<reference evidence="17" key="1">
    <citation type="journal article" date="2023" name="Nat. Commun.">
        <title>Diploid and tetraploid genomes of Acorus and the evolution of monocots.</title>
        <authorList>
            <person name="Ma L."/>
            <person name="Liu K.W."/>
            <person name="Li Z."/>
            <person name="Hsiao Y.Y."/>
            <person name="Qi Y."/>
            <person name="Fu T."/>
            <person name="Tang G.D."/>
            <person name="Zhang D."/>
            <person name="Sun W.H."/>
            <person name="Liu D.K."/>
            <person name="Li Y."/>
            <person name="Chen G.Z."/>
            <person name="Liu X.D."/>
            <person name="Liao X.Y."/>
            <person name="Jiang Y.T."/>
            <person name="Yu X."/>
            <person name="Hao Y."/>
            <person name="Huang J."/>
            <person name="Zhao X.W."/>
            <person name="Ke S."/>
            <person name="Chen Y.Y."/>
            <person name="Wu W.L."/>
            <person name="Hsu J.L."/>
            <person name="Lin Y.F."/>
            <person name="Huang M.D."/>
            <person name="Li C.Y."/>
            <person name="Huang L."/>
            <person name="Wang Z.W."/>
            <person name="Zhao X."/>
            <person name="Zhong W.Y."/>
            <person name="Peng D.H."/>
            <person name="Ahmad S."/>
            <person name="Lan S."/>
            <person name="Zhang J.S."/>
            <person name="Tsai W.C."/>
            <person name="Van de Peer Y."/>
            <person name="Liu Z.J."/>
        </authorList>
    </citation>
    <scope>NUCLEOTIDE SEQUENCE</scope>
    <source>
        <strain evidence="17">SCP</strain>
    </source>
</reference>
<keyword evidence="9" id="KW-0175">Coiled coil</keyword>
<feature type="domain" description="CG-1" evidence="16">
    <location>
        <begin position="9"/>
        <end position="135"/>
    </location>
</feature>
<evidence type="ECO:0000256" key="5">
    <source>
        <dbReference type="ARBA" id="ARBA00022837"/>
    </source>
</evidence>
<dbReference type="InterPro" id="IPR002110">
    <property type="entry name" value="Ankyrin_rpt"/>
</dbReference>
<dbReference type="Gene3D" id="2.60.40.10">
    <property type="entry name" value="Immunoglobulins"/>
    <property type="match status" value="1"/>
</dbReference>
<dbReference type="InterPro" id="IPR000048">
    <property type="entry name" value="IQ_motif_EF-hand-BS"/>
</dbReference>
<dbReference type="EMBL" id="JAUJYN010000005">
    <property type="protein sequence ID" value="KAK1270445.1"/>
    <property type="molecule type" value="Genomic_DNA"/>
</dbReference>
<keyword evidence="3" id="KW-0597">Phosphoprotein</keyword>
<dbReference type="GO" id="GO:0009409">
    <property type="term" value="P:response to cold"/>
    <property type="evidence" value="ECO:0007669"/>
    <property type="project" value="UniProtKB-ARBA"/>
</dbReference>
<dbReference type="Gene3D" id="1.25.40.20">
    <property type="entry name" value="Ankyrin repeat-containing domain"/>
    <property type="match status" value="1"/>
</dbReference>
<keyword evidence="13" id="KW-0539">Nucleus</keyword>
<organism evidence="17 18">
    <name type="scientific">Acorus gramineus</name>
    <name type="common">Dwarf sweet flag</name>
    <dbReference type="NCBI Taxonomy" id="55184"/>
    <lineage>
        <taxon>Eukaryota</taxon>
        <taxon>Viridiplantae</taxon>
        <taxon>Streptophyta</taxon>
        <taxon>Embryophyta</taxon>
        <taxon>Tracheophyta</taxon>
        <taxon>Spermatophyta</taxon>
        <taxon>Magnoliopsida</taxon>
        <taxon>Liliopsida</taxon>
        <taxon>Acoraceae</taxon>
        <taxon>Acorus</taxon>
    </lineage>
</organism>
<dbReference type="InterPro" id="IPR002909">
    <property type="entry name" value="IPT_dom"/>
</dbReference>
<name>A0AAV9B1Y6_ACOGR</name>
<evidence type="ECO:0000256" key="14">
    <source>
        <dbReference type="PROSITE-ProRule" id="PRU00023"/>
    </source>
</evidence>
<dbReference type="AlphaFoldDB" id="A0AAV9B1Y6"/>
<dbReference type="PANTHER" id="PTHR23335:SF1">
    <property type="entry name" value="CALMODULIN-BINDING TRANSCRIPTION ACTIVATOR, ISOFORM F"/>
    <property type="match status" value="1"/>
</dbReference>
<keyword evidence="11" id="KW-0010">Activator</keyword>
<evidence type="ECO:0000256" key="9">
    <source>
        <dbReference type="ARBA" id="ARBA00023054"/>
    </source>
</evidence>
<dbReference type="FunFam" id="2.60.40.10:FF:000314">
    <property type="entry name" value="Calmodulin-binding transcription activator 2"/>
    <property type="match status" value="1"/>
</dbReference>
<dbReference type="InterPro" id="IPR027417">
    <property type="entry name" value="P-loop_NTPase"/>
</dbReference>
<keyword evidence="8 14" id="KW-0040">ANK repeat</keyword>
<dbReference type="SUPFAM" id="SSF48403">
    <property type="entry name" value="Ankyrin repeat"/>
    <property type="match status" value="1"/>
</dbReference>
<feature type="region of interest" description="Disordered" evidence="15">
    <location>
        <begin position="138"/>
        <end position="183"/>
    </location>
</feature>
<protein>
    <submittedName>
        <fullName evidence="17">Calmodulin-binding transcription activator 4</fullName>
    </submittedName>
</protein>
<dbReference type="FunFam" id="1.20.5.190:FF:000003">
    <property type="entry name" value="Calmodulin-binding transcription activator 2"/>
    <property type="match status" value="1"/>
</dbReference>
<dbReference type="GO" id="GO:0003712">
    <property type="term" value="F:transcription coregulator activity"/>
    <property type="evidence" value="ECO:0007669"/>
    <property type="project" value="TreeGrafter"/>
</dbReference>
<evidence type="ECO:0000256" key="13">
    <source>
        <dbReference type="ARBA" id="ARBA00023242"/>
    </source>
</evidence>
<evidence type="ECO:0000256" key="7">
    <source>
        <dbReference type="ARBA" id="ARBA00023015"/>
    </source>
</evidence>
<dbReference type="Pfam" id="PF01833">
    <property type="entry name" value="TIG"/>
    <property type="match status" value="1"/>
</dbReference>
<evidence type="ECO:0000256" key="4">
    <source>
        <dbReference type="ARBA" id="ARBA00022737"/>
    </source>
</evidence>
<evidence type="ECO:0000256" key="12">
    <source>
        <dbReference type="ARBA" id="ARBA00023163"/>
    </source>
</evidence>
<evidence type="ECO:0000256" key="10">
    <source>
        <dbReference type="ARBA" id="ARBA00023125"/>
    </source>
</evidence>
<accession>A0AAV9B1Y6</accession>
<evidence type="ECO:0000256" key="3">
    <source>
        <dbReference type="ARBA" id="ARBA00022553"/>
    </source>
</evidence>
<reference evidence="17" key="2">
    <citation type="submission" date="2023-06" db="EMBL/GenBank/DDBJ databases">
        <authorList>
            <person name="Ma L."/>
            <person name="Liu K.-W."/>
            <person name="Li Z."/>
            <person name="Hsiao Y.-Y."/>
            <person name="Qi Y."/>
            <person name="Fu T."/>
            <person name="Tang G."/>
            <person name="Zhang D."/>
            <person name="Sun W.-H."/>
            <person name="Liu D.-K."/>
            <person name="Li Y."/>
            <person name="Chen G.-Z."/>
            <person name="Liu X.-D."/>
            <person name="Liao X.-Y."/>
            <person name="Jiang Y.-T."/>
            <person name="Yu X."/>
            <person name="Hao Y."/>
            <person name="Huang J."/>
            <person name="Zhao X.-W."/>
            <person name="Ke S."/>
            <person name="Chen Y.-Y."/>
            <person name="Wu W.-L."/>
            <person name="Hsu J.-L."/>
            <person name="Lin Y.-F."/>
            <person name="Huang M.-D."/>
            <person name="Li C.-Y."/>
            <person name="Huang L."/>
            <person name="Wang Z.-W."/>
            <person name="Zhao X."/>
            <person name="Zhong W.-Y."/>
            <person name="Peng D.-H."/>
            <person name="Ahmad S."/>
            <person name="Lan S."/>
            <person name="Zhang J.-S."/>
            <person name="Tsai W.-C."/>
            <person name="Van De Peer Y."/>
            <person name="Liu Z.-J."/>
        </authorList>
    </citation>
    <scope>NUCLEOTIDE SEQUENCE</scope>
    <source>
        <strain evidence="17">SCP</strain>
        <tissue evidence="17">Leaves</tissue>
    </source>
</reference>
<dbReference type="PROSITE" id="PS50088">
    <property type="entry name" value="ANK_REPEAT"/>
    <property type="match status" value="1"/>
</dbReference>
<keyword evidence="10" id="KW-0238">DNA-binding</keyword>
<dbReference type="InterPro" id="IPR005559">
    <property type="entry name" value="CG-1_dom"/>
</dbReference>
<gene>
    <name evidence="17" type="ORF">QJS04_geneDACA012589</name>
</gene>
<dbReference type="GO" id="GO:0005634">
    <property type="term" value="C:nucleus"/>
    <property type="evidence" value="ECO:0007669"/>
    <property type="project" value="UniProtKB-SubCell"/>
</dbReference>
<dbReference type="InterPro" id="IPR036770">
    <property type="entry name" value="Ankyrin_rpt-contain_sf"/>
</dbReference>
<dbReference type="SMART" id="SM01076">
    <property type="entry name" value="CG-1"/>
    <property type="match status" value="1"/>
</dbReference>
<evidence type="ECO:0000259" key="16">
    <source>
        <dbReference type="PROSITE" id="PS51437"/>
    </source>
</evidence>
<dbReference type="GO" id="GO:0006357">
    <property type="term" value="P:regulation of transcription by RNA polymerase II"/>
    <property type="evidence" value="ECO:0007669"/>
    <property type="project" value="TreeGrafter"/>
</dbReference>
<keyword evidence="12" id="KW-0804">Transcription</keyword>
<dbReference type="GO" id="GO:0003690">
    <property type="term" value="F:double-stranded DNA binding"/>
    <property type="evidence" value="ECO:0007669"/>
    <property type="project" value="TreeGrafter"/>
</dbReference>
<dbReference type="PANTHER" id="PTHR23335">
    <property type="entry name" value="CALMODULIN-BINDING TRANSCRIPTION ACTIVATOR CAMTA"/>
    <property type="match status" value="1"/>
</dbReference>
<dbReference type="InterPro" id="IPR014756">
    <property type="entry name" value="Ig_E-set"/>
</dbReference>